<proteinExistence type="predicted"/>
<feature type="region of interest" description="Disordered" evidence="1">
    <location>
        <begin position="144"/>
        <end position="168"/>
    </location>
</feature>
<dbReference type="GeneID" id="95976292"/>
<sequence>MSTAAPADPELLDLEISADDYARAAATDQEISLTAEEKKSAKEARTFQTEDDFQKEKDGYDAKIDGGDIWKQLTHFDPPFQSSHSAFATTENPPPSEDQENKLDRKQFQLVTAAVGELYWKADYERILDICRWAGTRFELEPKMGESVRRWQEKSNARIERGRGKKEG</sequence>
<comment type="caution">
    <text evidence="2">The sequence shown here is derived from an EMBL/GenBank/DDBJ whole genome shotgun (WGS) entry which is preliminary data.</text>
</comment>
<feature type="compositionally biased region" description="Basic and acidic residues" evidence="1">
    <location>
        <begin position="36"/>
        <end position="45"/>
    </location>
</feature>
<dbReference type="RefSeq" id="XP_069198435.1">
    <property type="nucleotide sequence ID" value="XM_069341929.1"/>
</dbReference>
<accession>A0ABR3P7K0</accession>
<gene>
    <name evidence="2" type="ORF">AAFC00_002590</name>
</gene>
<evidence type="ECO:0000313" key="2">
    <source>
        <dbReference type="EMBL" id="KAL1302159.1"/>
    </source>
</evidence>
<feature type="region of interest" description="Disordered" evidence="1">
    <location>
        <begin position="36"/>
        <end position="59"/>
    </location>
</feature>
<feature type="compositionally biased region" description="Polar residues" evidence="1">
    <location>
        <begin position="80"/>
        <end position="91"/>
    </location>
</feature>
<dbReference type="Proteomes" id="UP001562354">
    <property type="component" value="Unassembled WGS sequence"/>
</dbReference>
<feature type="region of interest" description="Disordered" evidence="1">
    <location>
        <begin position="74"/>
        <end position="105"/>
    </location>
</feature>
<name>A0ABR3P7K0_9PEZI</name>
<keyword evidence="3" id="KW-1185">Reference proteome</keyword>
<dbReference type="EMBL" id="JBFMKM010000012">
    <property type="protein sequence ID" value="KAL1302159.1"/>
    <property type="molecule type" value="Genomic_DNA"/>
</dbReference>
<reference evidence="2 3" key="1">
    <citation type="submission" date="2024-07" db="EMBL/GenBank/DDBJ databases">
        <title>Draft sequence of the Neodothiora populina.</title>
        <authorList>
            <person name="Drown D.D."/>
            <person name="Schuette U.S."/>
            <person name="Buechlein A.B."/>
            <person name="Rusch D.R."/>
            <person name="Winton L.W."/>
            <person name="Adams G.A."/>
        </authorList>
    </citation>
    <scope>NUCLEOTIDE SEQUENCE [LARGE SCALE GENOMIC DNA]</scope>
    <source>
        <strain evidence="2 3">CPC 39397</strain>
    </source>
</reference>
<protein>
    <submittedName>
        <fullName evidence="2">Uncharacterized protein</fullName>
    </submittedName>
</protein>
<organism evidence="2 3">
    <name type="scientific">Neodothiora populina</name>
    <dbReference type="NCBI Taxonomy" id="2781224"/>
    <lineage>
        <taxon>Eukaryota</taxon>
        <taxon>Fungi</taxon>
        <taxon>Dikarya</taxon>
        <taxon>Ascomycota</taxon>
        <taxon>Pezizomycotina</taxon>
        <taxon>Dothideomycetes</taxon>
        <taxon>Dothideomycetidae</taxon>
        <taxon>Dothideales</taxon>
        <taxon>Dothioraceae</taxon>
        <taxon>Neodothiora</taxon>
    </lineage>
</organism>
<evidence type="ECO:0000313" key="3">
    <source>
        <dbReference type="Proteomes" id="UP001562354"/>
    </source>
</evidence>
<evidence type="ECO:0000256" key="1">
    <source>
        <dbReference type="SAM" id="MobiDB-lite"/>
    </source>
</evidence>